<organism evidence="1 2">
    <name type="scientific">Stylophora pistillata</name>
    <name type="common">Smooth cauliflower coral</name>
    <dbReference type="NCBI Taxonomy" id="50429"/>
    <lineage>
        <taxon>Eukaryota</taxon>
        <taxon>Metazoa</taxon>
        <taxon>Cnidaria</taxon>
        <taxon>Anthozoa</taxon>
        <taxon>Hexacorallia</taxon>
        <taxon>Scleractinia</taxon>
        <taxon>Astrocoeniina</taxon>
        <taxon>Pocilloporidae</taxon>
        <taxon>Stylophora</taxon>
    </lineage>
</organism>
<proteinExistence type="predicted"/>
<sequence length="412" mass="46347">MFRGVSKRHRNIHAVYSFNALQVYMFVSDACRFSKQNMLIWGIWQRKDKPPFNVYFKPFATHMTNLYETAFHHLRFEEVNVLLSSARRISTEHDITEIRFKQNKRREGAFKDIINEIERREAEERKEHQQALAAAMTATLEPADNIGGEAREVEQLSTHMKKTVLSTAVGVLGRSPRKTPDWFLENEERFQPLLGEKMRIYNRHLCENSAATNIVFREIKAKLQRELQAMKDKSRNCRWLQNVFGLTTPRQPQIGVQQHDMHNVQFPAPKLCDVNNQTPADSQNATRYGGTHVQSEASVSLAQSECNGSRCLQPGSDSFGSAFSFLADLLNDDPASVSLGGSANPLHGKGGLQDCALPSYVSASSLVIPVTADSTMTTSWGSKTATPLPNVYMAGSWVSKWITTPPIVPTMD</sequence>
<reference evidence="2" key="1">
    <citation type="journal article" date="2017" name="bioRxiv">
        <title>Comparative analysis of the genomes of Stylophora pistillata and Acropora digitifera provides evidence for extensive differences between species of corals.</title>
        <authorList>
            <person name="Voolstra C.R."/>
            <person name="Li Y."/>
            <person name="Liew Y.J."/>
            <person name="Baumgarten S."/>
            <person name="Zoccola D."/>
            <person name="Flot J.-F."/>
            <person name="Tambutte S."/>
            <person name="Allemand D."/>
            <person name="Aranda M."/>
        </authorList>
    </citation>
    <scope>NUCLEOTIDE SEQUENCE [LARGE SCALE GENOMIC DNA]</scope>
</reference>
<dbReference type="AlphaFoldDB" id="A0A2B4RK53"/>
<protein>
    <submittedName>
        <fullName evidence="1">Uncharacterized protein</fullName>
    </submittedName>
</protein>
<gene>
    <name evidence="1" type="ORF">AWC38_SpisGene16844</name>
</gene>
<dbReference type="Proteomes" id="UP000225706">
    <property type="component" value="Unassembled WGS sequence"/>
</dbReference>
<accession>A0A2B4RK53</accession>
<keyword evidence="2" id="KW-1185">Reference proteome</keyword>
<name>A0A2B4RK53_STYPI</name>
<dbReference type="EMBL" id="LSMT01000393">
    <property type="protein sequence ID" value="PFX18774.1"/>
    <property type="molecule type" value="Genomic_DNA"/>
</dbReference>
<comment type="caution">
    <text evidence="1">The sequence shown here is derived from an EMBL/GenBank/DDBJ whole genome shotgun (WGS) entry which is preliminary data.</text>
</comment>
<evidence type="ECO:0000313" key="2">
    <source>
        <dbReference type="Proteomes" id="UP000225706"/>
    </source>
</evidence>
<evidence type="ECO:0000313" key="1">
    <source>
        <dbReference type="EMBL" id="PFX18774.1"/>
    </source>
</evidence>